<evidence type="ECO:0000256" key="10">
    <source>
        <dbReference type="ARBA" id="ARBA00048843"/>
    </source>
</evidence>
<dbReference type="Gene3D" id="3.40.50.720">
    <property type="entry name" value="NAD(P)-binding Rossmann-like Domain"/>
    <property type="match status" value="1"/>
</dbReference>
<evidence type="ECO:0000256" key="1">
    <source>
        <dbReference type="ARBA" id="ARBA00010371"/>
    </source>
</evidence>
<dbReference type="Pfam" id="PF13602">
    <property type="entry name" value="ADH_zinc_N_2"/>
    <property type="match status" value="1"/>
</dbReference>
<dbReference type="InterPro" id="IPR020843">
    <property type="entry name" value="ER"/>
</dbReference>
<dbReference type="Gene3D" id="3.90.180.10">
    <property type="entry name" value="Medium-chain alcohol dehydrogenases, catalytic domain"/>
    <property type="match status" value="1"/>
</dbReference>
<keyword evidence="13" id="KW-1185">Reference proteome</keyword>
<dbReference type="PANTHER" id="PTHR43981:SF2">
    <property type="entry name" value="ENOYL-[ACYL-CARRIER-PROTEIN] REDUCTASE, MITOCHONDRIAL"/>
    <property type="match status" value="1"/>
</dbReference>
<evidence type="ECO:0000313" key="13">
    <source>
        <dbReference type="Proteomes" id="UP000253426"/>
    </source>
</evidence>
<dbReference type="CDD" id="cd08290">
    <property type="entry name" value="ETR"/>
    <property type="match status" value="1"/>
</dbReference>
<evidence type="ECO:0000256" key="8">
    <source>
        <dbReference type="ARBA" id="ARBA00023160"/>
    </source>
</evidence>
<dbReference type="SMART" id="SM00829">
    <property type="entry name" value="PKS_ER"/>
    <property type="match status" value="1"/>
</dbReference>
<dbReference type="SUPFAM" id="SSF50129">
    <property type="entry name" value="GroES-like"/>
    <property type="match status" value="1"/>
</dbReference>
<comment type="caution">
    <text evidence="12">The sequence shown here is derived from an EMBL/GenBank/DDBJ whole genome shotgun (WGS) entry which is preliminary data.</text>
</comment>
<evidence type="ECO:0000313" key="12">
    <source>
        <dbReference type="EMBL" id="RBP48215.1"/>
    </source>
</evidence>
<keyword evidence="7" id="KW-0443">Lipid metabolism</keyword>
<dbReference type="InterPro" id="IPR051034">
    <property type="entry name" value="Mito_Enoyl-ACP_Reductase"/>
</dbReference>
<dbReference type="SUPFAM" id="SSF51735">
    <property type="entry name" value="NAD(P)-binding Rossmann-fold domains"/>
    <property type="match status" value="1"/>
</dbReference>
<dbReference type="InterPro" id="IPR036291">
    <property type="entry name" value="NAD(P)-bd_dom_sf"/>
</dbReference>
<dbReference type="EMBL" id="QNRR01000001">
    <property type="protein sequence ID" value="RBP48215.1"/>
    <property type="molecule type" value="Genomic_DNA"/>
</dbReference>
<dbReference type="RefSeq" id="WP_113957086.1">
    <property type="nucleotide sequence ID" value="NZ_QNRR01000001.1"/>
</dbReference>
<name>A0A366HXK2_9BACT</name>
<protein>
    <recommendedName>
        <fullName evidence="9">enoyl-[acyl-carrier-protein] reductase</fullName>
        <ecNumber evidence="9">1.3.1.104</ecNumber>
    </recommendedName>
</protein>
<accession>A0A366HXK2</accession>
<dbReference type="GO" id="GO:0141148">
    <property type="term" value="F:enoyl-[acyl-carrier-protein] reductase (NADPH) activity"/>
    <property type="evidence" value="ECO:0007669"/>
    <property type="project" value="UniProtKB-EC"/>
</dbReference>
<comment type="catalytic activity">
    <reaction evidence="10">
        <text>a 2,3-saturated acyl-[ACP] + NADP(+) = a (2E)-enoyl-[ACP] + NADPH + H(+)</text>
        <dbReference type="Rhea" id="RHEA:22564"/>
        <dbReference type="Rhea" id="RHEA-COMP:9925"/>
        <dbReference type="Rhea" id="RHEA-COMP:9926"/>
        <dbReference type="ChEBI" id="CHEBI:15378"/>
        <dbReference type="ChEBI" id="CHEBI:57783"/>
        <dbReference type="ChEBI" id="CHEBI:58349"/>
        <dbReference type="ChEBI" id="CHEBI:78784"/>
        <dbReference type="ChEBI" id="CHEBI:78785"/>
        <dbReference type="EC" id="1.3.1.104"/>
    </reaction>
</comment>
<organism evidence="12 13">
    <name type="scientific">Roseimicrobium gellanilyticum</name>
    <dbReference type="NCBI Taxonomy" id="748857"/>
    <lineage>
        <taxon>Bacteria</taxon>
        <taxon>Pseudomonadati</taxon>
        <taxon>Verrucomicrobiota</taxon>
        <taxon>Verrucomicrobiia</taxon>
        <taxon>Verrucomicrobiales</taxon>
        <taxon>Verrucomicrobiaceae</taxon>
        <taxon>Roseimicrobium</taxon>
    </lineage>
</organism>
<keyword evidence="4" id="KW-0521">NADP</keyword>
<evidence type="ECO:0000256" key="9">
    <source>
        <dbReference type="ARBA" id="ARBA00038963"/>
    </source>
</evidence>
<dbReference type="InterPro" id="IPR011032">
    <property type="entry name" value="GroES-like_sf"/>
</dbReference>
<sequence>MRLIFHQAGLPSEVLKLEPYDPPAPQRHEVLVRMLYAPINPADLNFIEGTYGKKPSFPALPGNEGCGRIEAVGDEVESLEVGDLVIPLHPIGTWSRHLLAAENQFAKLPSDLEPVQASMLRVNPTTAWQMLHEFRELRKGEVVAQNAANSGVGRAVIQIAKHMGLRTVNFVRRESVIEELTVLGADSVLIDGGSDEAAARSAVGDQPLRLALNAVGGDSALRLMDLLSTGGAHVTYGAMSRRSLKIPNKFLIFKNLEIRGYWLTRWIEQASHIEIGNVLRPLAEMMIEGALKLPVEKVFPIEDFAEAVRLAAQDGRSGKVVLAL</sequence>
<dbReference type="Proteomes" id="UP000253426">
    <property type="component" value="Unassembled WGS sequence"/>
</dbReference>
<evidence type="ECO:0000259" key="11">
    <source>
        <dbReference type="SMART" id="SM00829"/>
    </source>
</evidence>
<gene>
    <name evidence="12" type="ORF">DES53_1011016</name>
</gene>
<keyword evidence="6" id="KW-0560">Oxidoreductase</keyword>
<dbReference type="AlphaFoldDB" id="A0A366HXK2"/>
<dbReference type="Pfam" id="PF08240">
    <property type="entry name" value="ADH_N"/>
    <property type="match status" value="1"/>
</dbReference>
<evidence type="ECO:0000256" key="7">
    <source>
        <dbReference type="ARBA" id="ARBA00023098"/>
    </source>
</evidence>
<evidence type="ECO:0000256" key="6">
    <source>
        <dbReference type="ARBA" id="ARBA00023002"/>
    </source>
</evidence>
<keyword evidence="3" id="KW-0276">Fatty acid metabolism</keyword>
<evidence type="ECO:0000256" key="2">
    <source>
        <dbReference type="ARBA" id="ARBA00022516"/>
    </source>
</evidence>
<keyword evidence="5" id="KW-0809">Transit peptide</keyword>
<comment type="similarity">
    <text evidence="1">Belongs to the zinc-containing alcohol dehydrogenase family. Quinone oxidoreductase subfamily.</text>
</comment>
<keyword evidence="8" id="KW-0275">Fatty acid biosynthesis</keyword>
<evidence type="ECO:0000256" key="3">
    <source>
        <dbReference type="ARBA" id="ARBA00022832"/>
    </source>
</evidence>
<reference evidence="12 13" key="1">
    <citation type="submission" date="2018-06" db="EMBL/GenBank/DDBJ databases">
        <title>Genomic Encyclopedia of Type Strains, Phase IV (KMG-IV): sequencing the most valuable type-strain genomes for metagenomic binning, comparative biology and taxonomic classification.</title>
        <authorList>
            <person name="Goeker M."/>
        </authorList>
    </citation>
    <scope>NUCLEOTIDE SEQUENCE [LARGE SCALE GENOMIC DNA]</scope>
    <source>
        <strain evidence="12 13">DSM 25532</strain>
    </source>
</reference>
<keyword evidence="2" id="KW-0444">Lipid biosynthesis</keyword>
<dbReference type="GO" id="GO:0006633">
    <property type="term" value="P:fatty acid biosynthetic process"/>
    <property type="evidence" value="ECO:0007669"/>
    <property type="project" value="UniProtKB-KW"/>
</dbReference>
<dbReference type="EC" id="1.3.1.104" evidence="9"/>
<dbReference type="InterPro" id="IPR013154">
    <property type="entry name" value="ADH-like_N"/>
</dbReference>
<feature type="domain" description="Enoyl reductase (ER)" evidence="11">
    <location>
        <begin position="9"/>
        <end position="322"/>
    </location>
</feature>
<dbReference type="OrthoDB" id="9787435at2"/>
<evidence type="ECO:0000256" key="5">
    <source>
        <dbReference type="ARBA" id="ARBA00022946"/>
    </source>
</evidence>
<proteinExistence type="inferred from homology"/>
<dbReference type="PANTHER" id="PTHR43981">
    <property type="entry name" value="ENOYL-[ACYL-CARRIER-PROTEIN] REDUCTASE, MITOCHONDRIAL"/>
    <property type="match status" value="1"/>
</dbReference>
<evidence type="ECO:0000256" key="4">
    <source>
        <dbReference type="ARBA" id="ARBA00022857"/>
    </source>
</evidence>